<organism evidence="4 5">
    <name type="scientific">Brumimicrobium oceani</name>
    <dbReference type="NCBI Taxonomy" id="2100725"/>
    <lineage>
        <taxon>Bacteria</taxon>
        <taxon>Pseudomonadati</taxon>
        <taxon>Bacteroidota</taxon>
        <taxon>Flavobacteriia</taxon>
        <taxon>Flavobacteriales</taxon>
        <taxon>Crocinitomicaceae</taxon>
        <taxon>Brumimicrobium</taxon>
    </lineage>
</organism>
<reference evidence="4 5" key="1">
    <citation type="submission" date="2018-05" db="EMBL/GenBank/DDBJ databases">
        <title>Brumimicrobium oceani sp. nov., isolated from coastal sediment.</title>
        <authorList>
            <person name="Kou Y."/>
        </authorList>
    </citation>
    <scope>NUCLEOTIDE SEQUENCE [LARGE SCALE GENOMIC DNA]</scope>
    <source>
        <strain evidence="4 5">C305</strain>
    </source>
</reference>
<dbReference type="Proteomes" id="UP000245370">
    <property type="component" value="Unassembled WGS sequence"/>
</dbReference>
<dbReference type="Pfam" id="PF18962">
    <property type="entry name" value="Por_Secre_tail"/>
    <property type="match status" value="1"/>
</dbReference>
<feature type="signal peptide" evidence="2">
    <location>
        <begin position="1"/>
        <end position="17"/>
    </location>
</feature>
<evidence type="ECO:0000259" key="3">
    <source>
        <dbReference type="Pfam" id="PF18962"/>
    </source>
</evidence>
<evidence type="ECO:0000256" key="1">
    <source>
        <dbReference type="ARBA" id="ARBA00022729"/>
    </source>
</evidence>
<dbReference type="EMBL" id="QFRJ01000002">
    <property type="protein sequence ID" value="PWH86311.1"/>
    <property type="molecule type" value="Genomic_DNA"/>
</dbReference>
<name>A0A2U2XF28_9FLAO</name>
<dbReference type="RefSeq" id="WP_109358422.1">
    <property type="nucleotide sequence ID" value="NZ_QFRJ01000002.1"/>
</dbReference>
<dbReference type="NCBIfam" id="TIGR04183">
    <property type="entry name" value="Por_Secre_tail"/>
    <property type="match status" value="1"/>
</dbReference>
<evidence type="ECO:0000313" key="4">
    <source>
        <dbReference type="EMBL" id="PWH86311.1"/>
    </source>
</evidence>
<evidence type="ECO:0000256" key="2">
    <source>
        <dbReference type="SAM" id="SignalP"/>
    </source>
</evidence>
<gene>
    <name evidence="4" type="ORF">DIT68_03475</name>
</gene>
<protein>
    <recommendedName>
        <fullName evidence="3">Secretion system C-terminal sorting domain-containing protein</fullName>
    </recommendedName>
</protein>
<dbReference type="InterPro" id="IPR026444">
    <property type="entry name" value="Secre_tail"/>
</dbReference>
<reference evidence="4 5" key="2">
    <citation type="submission" date="2018-05" db="EMBL/GenBank/DDBJ databases">
        <authorList>
            <person name="Lanie J.A."/>
            <person name="Ng W.-L."/>
            <person name="Kazmierczak K.M."/>
            <person name="Andrzejewski T.M."/>
            <person name="Davidsen T.M."/>
            <person name="Wayne K.J."/>
            <person name="Tettelin H."/>
            <person name="Glass J.I."/>
            <person name="Rusch D."/>
            <person name="Podicherti R."/>
            <person name="Tsui H.-C.T."/>
            <person name="Winkler M.E."/>
        </authorList>
    </citation>
    <scope>NUCLEOTIDE SEQUENCE [LARGE SCALE GENOMIC DNA]</scope>
    <source>
        <strain evidence="4 5">C305</strain>
    </source>
</reference>
<dbReference type="AlphaFoldDB" id="A0A2U2XF28"/>
<evidence type="ECO:0000313" key="5">
    <source>
        <dbReference type="Proteomes" id="UP000245370"/>
    </source>
</evidence>
<comment type="caution">
    <text evidence="4">The sequence shown here is derived from an EMBL/GenBank/DDBJ whole genome shotgun (WGS) entry which is preliminary data.</text>
</comment>
<proteinExistence type="predicted"/>
<dbReference type="OrthoDB" id="667194at2"/>
<keyword evidence="5" id="KW-1185">Reference proteome</keyword>
<sequence>MKTLLLFSVLLPTLLFGQITNHFSNQDAQWNVATSFTAATQEHPSFVATTTKVYGFQGDSLINGDTWSKIYSTSDSLFQSNLAFEGLTRVDNDLVLFKKGANPIDTLYDFSLAVGDSVFYDFDLFTSWIHVEEIQTIQINGESYKKFIFTEPTGPTAFDHLNEVWIEGIGSVHGPLFPLSPRKFSEEIPDSMLLTCSFANNQDFFNHPSYSDCYVNITLGVENHEAINLSIYPNPVSSILTIASTQSINGVIEIYDVNGKLLKTVKAKREKVSIDVSAFENGVYILNFELNGQKVVKRFIIGQ</sequence>
<accession>A0A2U2XF28</accession>
<feature type="chain" id="PRO_5015582821" description="Secretion system C-terminal sorting domain-containing protein" evidence="2">
    <location>
        <begin position="18"/>
        <end position="303"/>
    </location>
</feature>
<feature type="domain" description="Secretion system C-terminal sorting" evidence="3">
    <location>
        <begin position="231"/>
        <end position="301"/>
    </location>
</feature>
<keyword evidence="1 2" id="KW-0732">Signal</keyword>